<dbReference type="InterPro" id="IPR000504">
    <property type="entry name" value="RRM_dom"/>
</dbReference>
<dbReference type="GO" id="GO:0005681">
    <property type="term" value="C:spliceosomal complex"/>
    <property type="evidence" value="ECO:0007669"/>
    <property type="project" value="UniProtKB-KW"/>
</dbReference>
<gene>
    <name evidence="8" type="ORF">F8388_020939</name>
</gene>
<evidence type="ECO:0000256" key="1">
    <source>
        <dbReference type="ARBA" id="ARBA00022664"/>
    </source>
</evidence>
<dbReference type="SUPFAM" id="SSF54928">
    <property type="entry name" value="RNA-binding domain, RBD"/>
    <property type="match status" value="1"/>
</dbReference>
<dbReference type="PROSITE" id="PS50102">
    <property type="entry name" value="RRM"/>
    <property type="match status" value="1"/>
</dbReference>
<feature type="domain" description="RRM" evidence="7">
    <location>
        <begin position="106"/>
        <end position="148"/>
    </location>
</feature>
<evidence type="ECO:0000313" key="9">
    <source>
        <dbReference type="Proteomes" id="UP000525078"/>
    </source>
</evidence>
<feature type="compositionally biased region" description="Low complexity" evidence="5">
    <location>
        <begin position="212"/>
        <end position="237"/>
    </location>
</feature>
<evidence type="ECO:0000256" key="3">
    <source>
        <dbReference type="ARBA" id="ARBA00023187"/>
    </source>
</evidence>
<dbReference type="InterPro" id="IPR035979">
    <property type="entry name" value="RBD_domain_sf"/>
</dbReference>
<dbReference type="InterPro" id="IPR050907">
    <property type="entry name" value="SRSF"/>
</dbReference>
<name>A0A7J6FKI1_CANSA</name>
<dbReference type="Pfam" id="PF00076">
    <property type="entry name" value="RRM_1"/>
    <property type="match status" value="1"/>
</dbReference>
<dbReference type="Gene3D" id="3.30.70.330">
    <property type="match status" value="1"/>
</dbReference>
<evidence type="ECO:0000256" key="6">
    <source>
        <dbReference type="SAM" id="SignalP"/>
    </source>
</evidence>
<evidence type="ECO:0000256" key="2">
    <source>
        <dbReference type="ARBA" id="ARBA00022728"/>
    </source>
</evidence>
<comment type="caution">
    <text evidence="8">The sequence shown here is derived from an EMBL/GenBank/DDBJ whole genome shotgun (WGS) entry which is preliminary data.</text>
</comment>
<evidence type="ECO:0000256" key="5">
    <source>
        <dbReference type="SAM" id="MobiDB-lite"/>
    </source>
</evidence>
<dbReference type="AlphaFoldDB" id="A0A7J6FKI1"/>
<dbReference type="InterPro" id="IPR012677">
    <property type="entry name" value="Nucleotide-bd_a/b_plait_sf"/>
</dbReference>
<evidence type="ECO:0000256" key="4">
    <source>
        <dbReference type="PROSITE-ProRule" id="PRU00176"/>
    </source>
</evidence>
<keyword evidence="2" id="KW-0747">Spliceosome</keyword>
<feature type="signal peptide" evidence="6">
    <location>
        <begin position="1"/>
        <end position="34"/>
    </location>
</feature>
<reference evidence="8 9" key="1">
    <citation type="journal article" date="2020" name="bioRxiv">
        <title>Sequence and annotation of 42 cannabis genomes reveals extensive copy number variation in cannabinoid synthesis and pathogen resistance genes.</title>
        <authorList>
            <person name="Mckernan K.J."/>
            <person name="Helbert Y."/>
            <person name="Kane L.T."/>
            <person name="Ebling H."/>
            <person name="Zhang L."/>
            <person name="Liu B."/>
            <person name="Eaton Z."/>
            <person name="Mclaughlin S."/>
            <person name="Kingan S."/>
            <person name="Baybayan P."/>
            <person name="Concepcion G."/>
            <person name="Jordan M."/>
            <person name="Riva A."/>
            <person name="Barbazuk W."/>
            <person name="Harkins T."/>
        </authorList>
    </citation>
    <scope>NUCLEOTIDE SEQUENCE [LARGE SCALE GENOMIC DNA]</scope>
    <source>
        <strain evidence="9">cv. Jamaican Lion 4</strain>
        <tissue evidence="8">Leaf</tissue>
    </source>
</reference>
<evidence type="ECO:0000313" key="8">
    <source>
        <dbReference type="EMBL" id="KAF4371212.1"/>
    </source>
</evidence>
<dbReference type="EMBL" id="JAATIP010000113">
    <property type="protein sequence ID" value="KAF4371212.1"/>
    <property type="molecule type" value="Genomic_DNA"/>
</dbReference>
<organism evidence="8 9">
    <name type="scientific">Cannabis sativa</name>
    <name type="common">Hemp</name>
    <name type="synonym">Marijuana</name>
    <dbReference type="NCBI Taxonomy" id="3483"/>
    <lineage>
        <taxon>Eukaryota</taxon>
        <taxon>Viridiplantae</taxon>
        <taxon>Streptophyta</taxon>
        <taxon>Embryophyta</taxon>
        <taxon>Tracheophyta</taxon>
        <taxon>Spermatophyta</taxon>
        <taxon>Magnoliopsida</taxon>
        <taxon>eudicotyledons</taxon>
        <taxon>Gunneridae</taxon>
        <taxon>Pentapetalae</taxon>
        <taxon>rosids</taxon>
        <taxon>fabids</taxon>
        <taxon>Rosales</taxon>
        <taxon>Cannabaceae</taxon>
        <taxon>Cannabis</taxon>
    </lineage>
</organism>
<dbReference type="GO" id="GO:0008380">
    <property type="term" value="P:RNA splicing"/>
    <property type="evidence" value="ECO:0007669"/>
    <property type="project" value="UniProtKB-KW"/>
</dbReference>
<feature type="non-terminal residue" evidence="8">
    <location>
        <position position="270"/>
    </location>
</feature>
<dbReference type="PANTHER" id="PTHR23147">
    <property type="entry name" value="SERINE/ARGININE RICH SPLICING FACTOR"/>
    <property type="match status" value="1"/>
</dbReference>
<proteinExistence type="predicted"/>
<keyword evidence="3" id="KW-0508">mRNA splicing</keyword>
<accession>A0A7J6FKI1</accession>
<keyword evidence="1" id="KW-0507">mRNA processing</keyword>
<feature type="chain" id="PRO_5029450120" description="RRM domain-containing protein" evidence="6">
    <location>
        <begin position="35"/>
        <end position="270"/>
    </location>
</feature>
<evidence type="ECO:0000259" key="7">
    <source>
        <dbReference type="PROSITE" id="PS50102"/>
    </source>
</evidence>
<feature type="region of interest" description="Disordered" evidence="5">
    <location>
        <begin position="72"/>
        <end position="105"/>
    </location>
</feature>
<sequence length="270" mass="30906">SNIDFRNPRKYSHLHSHLLPLFILVLSLSSPHLASFSLSSAPSSSPIVVPPRAGRRSRLIFRFADTILCNMRGRSYTPSPPRGYSRRGRSPSPRGRYGGRSRDLPTSLLVRNLRHDCRQDDLRRPFGQFGPLKDIYLPKDYHTGFVAFLSCSSRGNYRDRRRSPPRYSRSPPPRLAGSRSHSRDYYSPPKRRNYSRSVSPQERRYSRDRSYSRSPPYNRSRSPSRSPARGPSGARSPSHSRSRSRSPKRSLSRSPNRYPDEPNGSRSPSP</sequence>
<dbReference type="GO" id="GO:0003723">
    <property type="term" value="F:RNA binding"/>
    <property type="evidence" value="ECO:0007669"/>
    <property type="project" value="UniProtKB-UniRule"/>
</dbReference>
<dbReference type="GO" id="GO:0006397">
    <property type="term" value="P:mRNA processing"/>
    <property type="evidence" value="ECO:0007669"/>
    <property type="project" value="UniProtKB-KW"/>
</dbReference>
<keyword evidence="4" id="KW-0694">RNA-binding</keyword>
<feature type="compositionally biased region" description="Basic residues" evidence="5">
    <location>
        <begin position="238"/>
        <end position="251"/>
    </location>
</feature>
<feature type="compositionally biased region" description="Basic and acidic residues" evidence="5">
    <location>
        <begin position="201"/>
        <end position="211"/>
    </location>
</feature>
<keyword evidence="6" id="KW-0732">Signal</keyword>
<protein>
    <recommendedName>
        <fullName evidence="7">RRM domain-containing protein</fullName>
    </recommendedName>
</protein>
<dbReference type="Proteomes" id="UP000525078">
    <property type="component" value="Unassembled WGS sequence"/>
</dbReference>
<feature type="region of interest" description="Disordered" evidence="5">
    <location>
        <begin position="155"/>
        <end position="270"/>
    </location>
</feature>